<keyword evidence="4" id="KW-0540">Nuclease</keyword>
<evidence type="ECO:0000259" key="8">
    <source>
        <dbReference type="Pfam" id="PF13359"/>
    </source>
</evidence>
<keyword evidence="6" id="KW-0378">Hydrolase</keyword>
<evidence type="ECO:0000256" key="5">
    <source>
        <dbReference type="ARBA" id="ARBA00022723"/>
    </source>
</evidence>
<evidence type="ECO:0000256" key="4">
    <source>
        <dbReference type="ARBA" id="ARBA00022722"/>
    </source>
</evidence>
<gene>
    <name evidence="9" type="primary">LOC115370732</name>
</gene>
<dbReference type="InParanoid" id="A0A667Y9C9"/>
<dbReference type="PANTHER" id="PTHR22930:SF85">
    <property type="entry name" value="GH03217P-RELATED"/>
    <property type="match status" value="1"/>
</dbReference>
<evidence type="ECO:0000313" key="10">
    <source>
        <dbReference type="Proteomes" id="UP000472263"/>
    </source>
</evidence>
<reference evidence="9" key="3">
    <citation type="submission" date="2025-09" db="UniProtKB">
        <authorList>
            <consortium name="Ensembl"/>
        </authorList>
    </citation>
    <scope>IDENTIFICATION</scope>
</reference>
<evidence type="ECO:0000256" key="3">
    <source>
        <dbReference type="ARBA" id="ARBA00006958"/>
    </source>
</evidence>
<evidence type="ECO:0000256" key="6">
    <source>
        <dbReference type="ARBA" id="ARBA00022801"/>
    </source>
</evidence>
<dbReference type="GO" id="GO:0016787">
    <property type="term" value="F:hydrolase activity"/>
    <property type="evidence" value="ECO:0007669"/>
    <property type="project" value="UniProtKB-KW"/>
</dbReference>
<dbReference type="AlphaFoldDB" id="A0A667Y9C9"/>
<protein>
    <submittedName>
        <fullName evidence="9">Putative nuclease HARBI1</fullName>
    </submittedName>
</protein>
<name>A0A667Y9C9_9TELE</name>
<dbReference type="InterPro" id="IPR045249">
    <property type="entry name" value="HARBI1-like"/>
</dbReference>
<comment type="subcellular location">
    <subcellularLocation>
        <location evidence="2">Nucleus</location>
    </subcellularLocation>
</comment>
<dbReference type="InterPro" id="IPR027806">
    <property type="entry name" value="HARBI1_dom"/>
</dbReference>
<dbReference type="PANTHER" id="PTHR22930">
    <property type="match status" value="1"/>
</dbReference>
<dbReference type="Pfam" id="PF13359">
    <property type="entry name" value="DDE_Tnp_4"/>
    <property type="match status" value="1"/>
</dbReference>
<feature type="domain" description="DDE Tnp4" evidence="8">
    <location>
        <begin position="271"/>
        <end position="428"/>
    </location>
</feature>
<organism evidence="9 10">
    <name type="scientific">Myripristis murdjan</name>
    <name type="common">pinecone soldierfish</name>
    <dbReference type="NCBI Taxonomy" id="586833"/>
    <lineage>
        <taxon>Eukaryota</taxon>
        <taxon>Metazoa</taxon>
        <taxon>Chordata</taxon>
        <taxon>Craniata</taxon>
        <taxon>Vertebrata</taxon>
        <taxon>Euteleostomi</taxon>
        <taxon>Actinopterygii</taxon>
        <taxon>Neopterygii</taxon>
        <taxon>Teleostei</taxon>
        <taxon>Neoteleostei</taxon>
        <taxon>Acanthomorphata</taxon>
        <taxon>Holocentriformes</taxon>
        <taxon>Holocentridae</taxon>
        <taxon>Myripristis</taxon>
    </lineage>
</organism>
<evidence type="ECO:0000256" key="2">
    <source>
        <dbReference type="ARBA" id="ARBA00004123"/>
    </source>
</evidence>
<accession>A0A667Y9C9</accession>
<comment type="cofactor">
    <cofactor evidence="1">
        <name>a divalent metal cation</name>
        <dbReference type="ChEBI" id="CHEBI:60240"/>
    </cofactor>
</comment>
<proteinExistence type="inferred from homology"/>
<dbReference type="GeneTree" id="ENSGT00940000163250"/>
<reference evidence="9" key="2">
    <citation type="submission" date="2025-08" db="UniProtKB">
        <authorList>
            <consortium name="Ensembl"/>
        </authorList>
    </citation>
    <scope>IDENTIFICATION</scope>
</reference>
<dbReference type="GO" id="GO:0004518">
    <property type="term" value="F:nuclease activity"/>
    <property type="evidence" value="ECO:0007669"/>
    <property type="project" value="UniProtKB-KW"/>
</dbReference>
<dbReference type="Ensembl" id="ENSMMDT00005018366.1">
    <property type="protein sequence ID" value="ENSMMDP00005017921.1"/>
    <property type="gene ID" value="ENSMMDG00005008985.1"/>
</dbReference>
<dbReference type="GO" id="GO:0046872">
    <property type="term" value="F:metal ion binding"/>
    <property type="evidence" value="ECO:0007669"/>
    <property type="project" value="UniProtKB-KW"/>
</dbReference>
<reference evidence="9" key="1">
    <citation type="submission" date="2019-06" db="EMBL/GenBank/DDBJ databases">
        <authorList>
            <consortium name="Wellcome Sanger Institute Data Sharing"/>
        </authorList>
    </citation>
    <scope>NUCLEOTIDE SEQUENCE [LARGE SCALE GENOMIC DNA]</scope>
</reference>
<evidence type="ECO:0000256" key="7">
    <source>
        <dbReference type="ARBA" id="ARBA00023242"/>
    </source>
</evidence>
<keyword evidence="7" id="KW-0539">Nucleus</keyword>
<keyword evidence="10" id="KW-1185">Reference proteome</keyword>
<evidence type="ECO:0000256" key="1">
    <source>
        <dbReference type="ARBA" id="ARBA00001968"/>
    </source>
</evidence>
<dbReference type="GO" id="GO:0005634">
    <property type="term" value="C:nucleus"/>
    <property type="evidence" value="ECO:0007669"/>
    <property type="project" value="UniProtKB-SubCell"/>
</dbReference>
<keyword evidence="5" id="KW-0479">Metal-binding</keyword>
<dbReference type="Proteomes" id="UP000472263">
    <property type="component" value="Chromosome 13"/>
</dbReference>
<comment type="similarity">
    <text evidence="3">Belongs to the HARBI1 family.</text>
</comment>
<sequence length="475" mass="55367">MLLCDPLLIKTMFRRRNGAKDGFAFTSSVFMLMSVSAGSSTMEPEACAGLLFSFLSWYKLRQEQRDQQVETERRRRRRLVAAARRRRLERLREEWRRRETRCRRRRLRRFRAHDTWMKAISHYYLRNRMRRRPKVWFYPRSSDWWENTAAAFTDDQWLQHFRVSRKTFSYICTTLRPQLKRQDTTYRLCIPLQKRVALALYKLANPCDYKTVADLFAVGVASVCRCVHEFCRAVIQVLKPQLVVAPNHAGLAEMADHFYQTYGIPQCIGVIDSIHIPIIRPPHYQSEQPNGDGYLAIVLQAVVDGKGILWDLSMGCPRWVNESGEVEQSWVCDDFPCRMLNICGTDSGHFIIGSAQYPAQNWLLKPYPDTGWLSAEQELFNTQISAAHGVAEHAFGRLKGRWKCLSKRNDCNIEVVKDMVETCCVLHNLCEKNTDAFLPEWKTVDQPQPLNGKPQRESESDSWLALQQFMQDNAQ</sequence>
<evidence type="ECO:0000313" key="9">
    <source>
        <dbReference type="Ensembl" id="ENSMMDP00005017921.1"/>
    </source>
</evidence>